<comment type="caution">
    <text evidence="2">The sequence shown here is derived from an EMBL/GenBank/DDBJ whole genome shotgun (WGS) entry which is preliminary data.</text>
</comment>
<evidence type="ECO:0008006" key="4">
    <source>
        <dbReference type="Google" id="ProtNLM"/>
    </source>
</evidence>
<organism evidence="2 3">
    <name type="scientific">Microbulbifer aestuariivivens</name>
    <dbReference type="NCBI Taxonomy" id="1908308"/>
    <lineage>
        <taxon>Bacteria</taxon>
        <taxon>Pseudomonadati</taxon>
        <taxon>Pseudomonadota</taxon>
        <taxon>Gammaproteobacteria</taxon>
        <taxon>Cellvibrionales</taxon>
        <taxon>Microbulbiferaceae</taxon>
        <taxon>Microbulbifer</taxon>
    </lineage>
</organism>
<reference evidence="2 3" key="1">
    <citation type="submission" date="2024-02" db="EMBL/GenBank/DDBJ databases">
        <title>Microbulbifer aestuariivivens NBRC 112533.</title>
        <authorList>
            <person name="Ichikawa N."/>
            <person name="Katano-Makiyama Y."/>
            <person name="Hidaka K."/>
        </authorList>
    </citation>
    <scope>NUCLEOTIDE SEQUENCE [LARGE SCALE GENOMIC DNA]</scope>
    <source>
        <strain evidence="2 3">NBRC 112533</strain>
    </source>
</reference>
<keyword evidence="3" id="KW-1185">Reference proteome</keyword>
<feature type="transmembrane region" description="Helical" evidence="1">
    <location>
        <begin position="20"/>
        <end position="41"/>
    </location>
</feature>
<accession>A0ABP9WST5</accession>
<evidence type="ECO:0000313" key="3">
    <source>
        <dbReference type="Proteomes" id="UP001408594"/>
    </source>
</evidence>
<proteinExistence type="predicted"/>
<feature type="transmembrane region" description="Helical" evidence="1">
    <location>
        <begin position="53"/>
        <end position="74"/>
    </location>
</feature>
<feature type="transmembrane region" description="Helical" evidence="1">
    <location>
        <begin position="226"/>
        <end position="242"/>
    </location>
</feature>
<keyword evidence="1" id="KW-0812">Transmembrane</keyword>
<evidence type="ECO:0000256" key="1">
    <source>
        <dbReference type="SAM" id="Phobius"/>
    </source>
</evidence>
<dbReference type="RefSeq" id="WP_345550931.1">
    <property type="nucleotide sequence ID" value="NZ_BAABRT010000013.1"/>
</dbReference>
<dbReference type="Proteomes" id="UP001408594">
    <property type="component" value="Unassembled WGS sequence"/>
</dbReference>
<gene>
    <name evidence="2" type="ORF">Maes01_01889</name>
</gene>
<evidence type="ECO:0000313" key="2">
    <source>
        <dbReference type="EMBL" id="GAA5525323.1"/>
    </source>
</evidence>
<feature type="transmembrane region" description="Helical" evidence="1">
    <location>
        <begin position="197"/>
        <end position="219"/>
    </location>
</feature>
<dbReference type="EMBL" id="BAABRT010000013">
    <property type="protein sequence ID" value="GAA5525323.1"/>
    <property type="molecule type" value="Genomic_DNA"/>
</dbReference>
<name>A0ABP9WST5_9GAMM</name>
<keyword evidence="1" id="KW-0472">Membrane</keyword>
<protein>
    <recommendedName>
        <fullName evidence="4">DUF4239 domain-containing protein</fullName>
    </recommendedName>
</protein>
<dbReference type="InterPro" id="IPR025333">
    <property type="entry name" value="DUF4239"/>
</dbReference>
<keyword evidence="1" id="KW-1133">Transmembrane helix</keyword>
<sequence>MNILDPINPFHLFSTVPLLGLYGLSILLVGATLGLGYWLGYRRRRSKAGIKDSSLGSAVAATLGLLAFMLAFTFNMTAERFAQRKLLLLEEVNAIATTYLRADFLDPKGEAEARALLAEYASLRAFDPRDLDLPGYVRLLERSEAIQGQLWQIVARHVDAGFDAQRLRAFYQPLNTLIDYHTRRVQVGARYQIPPPIWGALYAITALAMLGIGFQLGVARGGSPQVAIALALSFSLVILLIADLDRAAEGLLIVDHSAMAELSASLRQRQH</sequence>
<dbReference type="Pfam" id="PF14023">
    <property type="entry name" value="Bestrophin-like"/>
    <property type="match status" value="1"/>
</dbReference>